<organism evidence="2 3">
    <name type="scientific">Portunus trituberculatus</name>
    <name type="common">Swimming crab</name>
    <name type="synonym">Neptunus trituberculatus</name>
    <dbReference type="NCBI Taxonomy" id="210409"/>
    <lineage>
        <taxon>Eukaryota</taxon>
        <taxon>Metazoa</taxon>
        <taxon>Ecdysozoa</taxon>
        <taxon>Arthropoda</taxon>
        <taxon>Crustacea</taxon>
        <taxon>Multicrustacea</taxon>
        <taxon>Malacostraca</taxon>
        <taxon>Eumalacostraca</taxon>
        <taxon>Eucarida</taxon>
        <taxon>Decapoda</taxon>
        <taxon>Pleocyemata</taxon>
        <taxon>Brachyura</taxon>
        <taxon>Eubrachyura</taxon>
        <taxon>Portunoidea</taxon>
        <taxon>Portunidae</taxon>
        <taxon>Portuninae</taxon>
        <taxon>Portunus</taxon>
    </lineage>
</organism>
<name>A0A5B7HUF6_PORTR</name>
<dbReference type="EMBL" id="VSRR010043885">
    <property type="protein sequence ID" value="MPC76651.1"/>
    <property type="molecule type" value="Genomic_DNA"/>
</dbReference>
<protein>
    <submittedName>
        <fullName evidence="2">Uncharacterized protein</fullName>
    </submittedName>
</protein>
<feature type="compositionally biased region" description="Pro residues" evidence="1">
    <location>
        <begin position="27"/>
        <end position="39"/>
    </location>
</feature>
<keyword evidence="3" id="KW-1185">Reference proteome</keyword>
<feature type="region of interest" description="Disordered" evidence="1">
    <location>
        <begin position="1"/>
        <end position="47"/>
    </location>
</feature>
<proteinExistence type="predicted"/>
<comment type="caution">
    <text evidence="2">The sequence shown here is derived from an EMBL/GenBank/DDBJ whole genome shotgun (WGS) entry which is preliminary data.</text>
</comment>
<gene>
    <name evidence="2" type="ORF">E2C01_071074</name>
</gene>
<accession>A0A5B7HUF6</accession>
<evidence type="ECO:0000256" key="1">
    <source>
        <dbReference type="SAM" id="MobiDB-lite"/>
    </source>
</evidence>
<dbReference type="Proteomes" id="UP000324222">
    <property type="component" value="Unassembled WGS sequence"/>
</dbReference>
<feature type="compositionally biased region" description="Acidic residues" evidence="1">
    <location>
        <begin position="8"/>
        <end position="18"/>
    </location>
</feature>
<evidence type="ECO:0000313" key="3">
    <source>
        <dbReference type="Proteomes" id="UP000324222"/>
    </source>
</evidence>
<sequence length="68" mass="7403">MTTLRASEEEEEEEEEEDYRSVTRASYPPPPPPPPPPSPSDAGTIRGHCLRATLSDQAVAGKGRPTTR</sequence>
<dbReference type="AlphaFoldDB" id="A0A5B7HUF6"/>
<reference evidence="2 3" key="1">
    <citation type="submission" date="2019-05" db="EMBL/GenBank/DDBJ databases">
        <title>Another draft genome of Portunus trituberculatus and its Hox gene families provides insights of decapod evolution.</title>
        <authorList>
            <person name="Jeong J.-H."/>
            <person name="Song I."/>
            <person name="Kim S."/>
            <person name="Choi T."/>
            <person name="Kim D."/>
            <person name="Ryu S."/>
            <person name="Kim W."/>
        </authorList>
    </citation>
    <scope>NUCLEOTIDE SEQUENCE [LARGE SCALE GENOMIC DNA]</scope>
    <source>
        <tissue evidence="2">Muscle</tissue>
    </source>
</reference>
<evidence type="ECO:0000313" key="2">
    <source>
        <dbReference type="EMBL" id="MPC76651.1"/>
    </source>
</evidence>